<dbReference type="AlphaFoldDB" id="A0A5J5IET2"/>
<keyword evidence="2" id="KW-1185">Reference proteome</keyword>
<dbReference type="RefSeq" id="WP_150416025.1">
    <property type="nucleotide sequence ID" value="NZ_VYQF01000006.1"/>
</dbReference>
<gene>
    <name evidence="1" type="ORF">FW778_16995</name>
</gene>
<dbReference type="Proteomes" id="UP000326903">
    <property type="component" value="Unassembled WGS sequence"/>
</dbReference>
<protein>
    <submittedName>
        <fullName evidence="1">Uncharacterized protein</fullName>
    </submittedName>
</protein>
<reference evidence="1 2" key="1">
    <citation type="submission" date="2019-09" db="EMBL/GenBank/DDBJ databases">
        <title>Draft genome sequence of Ginsengibacter sp. BR5-29.</title>
        <authorList>
            <person name="Im W.-T."/>
        </authorList>
    </citation>
    <scope>NUCLEOTIDE SEQUENCE [LARGE SCALE GENOMIC DNA]</scope>
    <source>
        <strain evidence="1 2">BR5-29</strain>
    </source>
</reference>
<comment type="caution">
    <text evidence="1">The sequence shown here is derived from an EMBL/GenBank/DDBJ whole genome shotgun (WGS) entry which is preliminary data.</text>
</comment>
<organism evidence="1 2">
    <name type="scientific">Ginsengibacter hankyongi</name>
    <dbReference type="NCBI Taxonomy" id="2607284"/>
    <lineage>
        <taxon>Bacteria</taxon>
        <taxon>Pseudomonadati</taxon>
        <taxon>Bacteroidota</taxon>
        <taxon>Chitinophagia</taxon>
        <taxon>Chitinophagales</taxon>
        <taxon>Chitinophagaceae</taxon>
        <taxon>Ginsengibacter</taxon>
    </lineage>
</organism>
<dbReference type="EMBL" id="VYQF01000006">
    <property type="protein sequence ID" value="KAA9037127.1"/>
    <property type="molecule type" value="Genomic_DNA"/>
</dbReference>
<accession>A0A5J5IET2</accession>
<evidence type="ECO:0000313" key="2">
    <source>
        <dbReference type="Proteomes" id="UP000326903"/>
    </source>
</evidence>
<evidence type="ECO:0000313" key="1">
    <source>
        <dbReference type="EMBL" id="KAA9037127.1"/>
    </source>
</evidence>
<name>A0A5J5IET2_9BACT</name>
<proteinExistence type="predicted"/>
<sequence>MTDKYVTIDVSGVIIVIAERIDNSGMTKAILKVAIDPTEAAKFTKAQEEKWTSKNNKRMQAICKFMNENDL</sequence>